<comment type="subcellular location">
    <subcellularLocation>
        <location evidence="1">Membrane</location>
        <topology evidence="1">Single-pass type II membrane protein</topology>
    </subcellularLocation>
</comment>
<evidence type="ECO:0000256" key="2">
    <source>
        <dbReference type="ARBA" id="ARBA00006462"/>
    </source>
</evidence>
<sequence length="149" mass="17491">MALPNIGQRPRLNLTKPETRMHLWYKMRKILRQIYTERDNFDYFFKADDDTYAVMENLRHAIYDDSPEIPFMTGYRWNALKRIVELAIDKHPDCPTTDEDKEDVKMCLCGRAVGVDLLDTAGSTGKSAFYPYSVEHYYKHHMQSGMVSE</sequence>
<evidence type="ECO:0000256" key="3">
    <source>
        <dbReference type="ARBA" id="ARBA00022692"/>
    </source>
</evidence>
<dbReference type="Proteomes" id="UP000272942">
    <property type="component" value="Unassembled WGS sequence"/>
</dbReference>
<organism evidence="9">
    <name type="scientific">Echinostoma caproni</name>
    <dbReference type="NCBI Taxonomy" id="27848"/>
    <lineage>
        <taxon>Eukaryota</taxon>
        <taxon>Metazoa</taxon>
        <taxon>Spiralia</taxon>
        <taxon>Lophotrochozoa</taxon>
        <taxon>Platyhelminthes</taxon>
        <taxon>Trematoda</taxon>
        <taxon>Digenea</taxon>
        <taxon>Plagiorchiida</taxon>
        <taxon>Echinostomata</taxon>
        <taxon>Echinostomatoidea</taxon>
        <taxon>Echinostomatidae</taxon>
        <taxon>Echinostoma</taxon>
    </lineage>
</organism>
<evidence type="ECO:0000313" key="7">
    <source>
        <dbReference type="EMBL" id="VDP87305.1"/>
    </source>
</evidence>
<reference evidence="7 8" key="2">
    <citation type="submission" date="2018-11" db="EMBL/GenBank/DDBJ databases">
        <authorList>
            <consortium name="Pathogen Informatics"/>
        </authorList>
    </citation>
    <scope>NUCLEOTIDE SEQUENCE [LARGE SCALE GENOMIC DNA]</scope>
    <source>
        <strain evidence="7 8">Egypt</strain>
    </source>
</reference>
<evidence type="ECO:0000256" key="4">
    <source>
        <dbReference type="ARBA" id="ARBA00022968"/>
    </source>
</evidence>
<keyword evidence="4" id="KW-0735">Signal-anchor</keyword>
<dbReference type="EMBL" id="UZAN01049327">
    <property type="protein sequence ID" value="VDP87305.1"/>
    <property type="molecule type" value="Genomic_DNA"/>
</dbReference>
<accession>A0A183AUF7</accession>
<dbReference type="AlphaFoldDB" id="A0A183AUF7"/>
<keyword evidence="3" id="KW-0812">Transmembrane</keyword>
<reference evidence="9" key="1">
    <citation type="submission" date="2016-06" db="UniProtKB">
        <authorList>
            <consortium name="WormBaseParasite"/>
        </authorList>
    </citation>
    <scope>IDENTIFICATION</scope>
</reference>
<dbReference type="Gene3D" id="3.90.550.50">
    <property type="match status" value="1"/>
</dbReference>
<name>A0A183AUF7_9TREM</name>
<dbReference type="WBParaSite" id="ECPE_0001062401-mRNA-1">
    <property type="protein sequence ID" value="ECPE_0001062401-mRNA-1"/>
    <property type="gene ID" value="ECPE_0001062401"/>
</dbReference>
<evidence type="ECO:0000313" key="9">
    <source>
        <dbReference type="WBParaSite" id="ECPE_0001062401-mRNA-1"/>
    </source>
</evidence>
<keyword evidence="6" id="KW-0472">Membrane</keyword>
<proteinExistence type="inferred from homology"/>
<evidence type="ECO:0000256" key="1">
    <source>
        <dbReference type="ARBA" id="ARBA00004606"/>
    </source>
</evidence>
<dbReference type="GO" id="GO:0016263">
    <property type="term" value="F:glycoprotein-N-acetylgalactosamine 3-beta-galactosyltransferase activity"/>
    <property type="evidence" value="ECO:0007669"/>
    <property type="project" value="TreeGrafter"/>
</dbReference>
<dbReference type="PANTHER" id="PTHR23033:SF14">
    <property type="entry name" value="GLYCOPROTEIN-N-ACETYLGALACTOSAMINE 3-BETA-GALACTOSYLTRANSFERASE 1-RELATED"/>
    <property type="match status" value="1"/>
</dbReference>
<evidence type="ECO:0000256" key="5">
    <source>
        <dbReference type="ARBA" id="ARBA00022989"/>
    </source>
</evidence>
<keyword evidence="5" id="KW-1133">Transmembrane helix</keyword>
<keyword evidence="8" id="KW-1185">Reference proteome</keyword>
<evidence type="ECO:0000256" key="6">
    <source>
        <dbReference type="ARBA" id="ARBA00023136"/>
    </source>
</evidence>
<evidence type="ECO:0000313" key="8">
    <source>
        <dbReference type="Proteomes" id="UP000272942"/>
    </source>
</evidence>
<dbReference type="InterPro" id="IPR026050">
    <property type="entry name" value="C1GALT1/C1GALT1_chp1"/>
</dbReference>
<dbReference type="PANTHER" id="PTHR23033">
    <property type="entry name" value="BETA1,3-GALACTOSYLTRANSFERASE"/>
    <property type="match status" value="1"/>
</dbReference>
<dbReference type="GO" id="GO:0016020">
    <property type="term" value="C:membrane"/>
    <property type="evidence" value="ECO:0007669"/>
    <property type="project" value="UniProtKB-SubCell"/>
</dbReference>
<comment type="similarity">
    <text evidence="2">Belongs to the glycosyltransferase 31 family. Beta3-Gal-T subfamily.</text>
</comment>
<dbReference type="OrthoDB" id="414175at2759"/>
<gene>
    <name evidence="7" type="ORF">ECPE_LOCUS10592</name>
</gene>
<protein>
    <submittedName>
        <fullName evidence="9">N-acetylgalactosaminide beta-1,3-galactosyltransferase</fullName>
    </submittedName>
</protein>